<feature type="chain" id="PRO_5045846986" evidence="1">
    <location>
        <begin position="25"/>
        <end position="695"/>
    </location>
</feature>
<protein>
    <submittedName>
        <fullName evidence="3">Glycosidase</fullName>
    </submittedName>
</protein>
<dbReference type="PANTHER" id="PTHR10357">
    <property type="entry name" value="ALPHA-AMYLASE FAMILY MEMBER"/>
    <property type="match status" value="1"/>
</dbReference>
<sequence length="695" mass="76747">MKKSLLAVSISVLLAGCLSTPERATPGKTVPSKDWVEVTAAQGKQESRLACNSETASELCDLRIFHIMTEAFVDGDPAKGFGDGYGTSHHRGDLAGVTQSLDYIKTSGFNAIWLTPVFHSAPITGQDVWADKLDATGYYASDFFAIDPRFGSMDDARTLVEEAHARGLYVFFDGVFGHFKNNANDYPSPSGLTLSESGAPQTSVGRQAIYPRDLDFFKEVATYWIRELKIDGWRLDQAYQVPVEFWPELRAAVEDASRSVTYKNDAGETVNPLGYMVAEIWNDAGYITETGYGTDETPALYSAFDFPVRTAVVQTFGSDKEGNHSRPATHLANAMGMSVNYPDHAMPNLMLSTHDVPRFGNLLKRAKLADYGSEDYWARHRAAMSFMAAYSGPLTMFYNEEIGVRTEDFAQPVSNDTCAMRGLCDDHVGRISGRADAFGLSEDEAALRNYFNQLMQLRDRHPALSKGTRTHIYSDDRIYIDRKDRGDEHLLYLVNVSAEDVQVQINGSAIGSEGSLTDLMDGSEVNVRQNVYTLQLKGFESRFLNIDSATEVQTDIGQVSTITDDMARCDIPDADGKGPLGKDMWVRGSYRGGNNFLATPDSRRFRYKGGDLYQVVVNESRSTAFSFKFASSNWSPEMAVKRSAPVQLGSIQDMTTASGYGTESSIVIPEPGEYVYSFRIDQTGRAGSLYVGRCQ</sequence>
<evidence type="ECO:0000256" key="1">
    <source>
        <dbReference type="SAM" id="SignalP"/>
    </source>
</evidence>
<dbReference type="Gene3D" id="2.60.40.1180">
    <property type="entry name" value="Golgi alpha-mannosidase II"/>
    <property type="match status" value="1"/>
</dbReference>
<feature type="signal peptide" evidence="1">
    <location>
        <begin position="1"/>
        <end position="24"/>
    </location>
</feature>
<organism evidence="3 4">
    <name type="scientific">Endozoicomonas lisbonensis</name>
    <dbReference type="NCBI Taxonomy" id="3120522"/>
    <lineage>
        <taxon>Bacteria</taxon>
        <taxon>Pseudomonadati</taxon>
        <taxon>Pseudomonadota</taxon>
        <taxon>Gammaproteobacteria</taxon>
        <taxon>Oceanospirillales</taxon>
        <taxon>Endozoicomonadaceae</taxon>
        <taxon>Endozoicomonas</taxon>
    </lineage>
</organism>
<keyword evidence="3" id="KW-0326">Glycosidase</keyword>
<comment type="caution">
    <text evidence="3">The sequence shown here is derived from an EMBL/GenBank/DDBJ whole genome shotgun (WGS) entry which is preliminary data.</text>
</comment>
<dbReference type="InterPro" id="IPR017853">
    <property type="entry name" value="GH"/>
</dbReference>
<dbReference type="InterPro" id="IPR006047">
    <property type="entry name" value="GH13_cat_dom"/>
</dbReference>
<feature type="domain" description="Glycosyl hydrolase family 13 catalytic" evidence="2">
    <location>
        <begin position="66"/>
        <end position="458"/>
    </location>
</feature>
<keyword evidence="1" id="KW-0732">Signal</keyword>
<evidence type="ECO:0000313" key="4">
    <source>
        <dbReference type="Proteomes" id="UP001549366"/>
    </source>
</evidence>
<dbReference type="InterPro" id="IPR013780">
    <property type="entry name" value="Glyco_hydro_b"/>
</dbReference>
<dbReference type="SUPFAM" id="SSF51011">
    <property type="entry name" value="Glycosyl hydrolase domain"/>
    <property type="match status" value="1"/>
</dbReference>
<dbReference type="SMART" id="SM00642">
    <property type="entry name" value="Aamy"/>
    <property type="match status" value="1"/>
</dbReference>
<dbReference type="RefSeq" id="WP_354007462.1">
    <property type="nucleotide sequence ID" value="NZ_JBEWTA010000001.1"/>
</dbReference>
<dbReference type="PROSITE" id="PS51257">
    <property type="entry name" value="PROKAR_LIPOPROTEIN"/>
    <property type="match status" value="1"/>
</dbReference>
<evidence type="ECO:0000313" key="3">
    <source>
        <dbReference type="EMBL" id="MET4757299.1"/>
    </source>
</evidence>
<dbReference type="Pfam" id="PF00128">
    <property type="entry name" value="Alpha-amylase"/>
    <property type="match status" value="2"/>
</dbReference>
<keyword evidence="3" id="KW-0378">Hydrolase</keyword>
<dbReference type="PANTHER" id="PTHR10357:SF228">
    <property type="entry name" value="PUTATIVE-RELATED"/>
    <property type="match status" value="1"/>
</dbReference>
<dbReference type="GO" id="GO:0016798">
    <property type="term" value="F:hydrolase activity, acting on glycosyl bonds"/>
    <property type="evidence" value="ECO:0007669"/>
    <property type="project" value="UniProtKB-KW"/>
</dbReference>
<dbReference type="EMBL" id="JBEWTB010000002">
    <property type="protein sequence ID" value="MET4757299.1"/>
    <property type="molecule type" value="Genomic_DNA"/>
</dbReference>
<dbReference type="SUPFAM" id="SSF51445">
    <property type="entry name" value="(Trans)glycosidases"/>
    <property type="match status" value="1"/>
</dbReference>
<reference evidence="3 4" key="1">
    <citation type="submission" date="2024-06" db="EMBL/GenBank/DDBJ databases">
        <title>Genomic Encyclopedia of Type Strains, Phase V (KMG-V): Genome sequencing to study the core and pangenomes of soil and plant-associated prokaryotes.</title>
        <authorList>
            <person name="Whitman W."/>
        </authorList>
    </citation>
    <scope>NUCLEOTIDE SEQUENCE [LARGE SCALE GENOMIC DNA]</scope>
    <source>
        <strain evidence="3 4">NE40</strain>
    </source>
</reference>
<accession>A0ABV2SHQ2</accession>
<dbReference type="Gene3D" id="3.20.20.80">
    <property type="entry name" value="Glycosidases"/>
    <property type="match status" value="2"/>
</dbReference>
<name>A0ABV2SHQ2_9GAMM</name>
<proteinExistence type="predicted"/>
<dbReference type="Proteomes" id="UP001549366">
    <property type="component" value="Unassembled WGS sequence"/>
</dbReference>
<gene>
    <name evidence="3" type="ORF">V5J35_002491</name>
</gene>
<keyword evidence="4" id="KW-1185">Reference proteome</keyword>
<evidence type="ECO:0000259" key="2">
    <source>
        <dbReference type="SMART" id="SM00642"/>
    </source>
</evidence>